<proteinExistence type="predicted"/>
<dbReference type="PANTHER" id="PTHR39470">
    <property type="entry name" value="CHROMOSOME 10, WHOLE GENOME SHOTGUN SEQUENCE"/>
    <property type="match status" value="1"/>
</dbReference>
<dbReference type="EMBL" id="JAACJP010000007">
    <property type="protein sequence ID" value="KAF5383280.1"/>
    <property type="molecule type" value="Genomic_DNA"/>
</dbReference>
<dbReference type="PANTHER" id="PTHR39470:SF1">
    <property type="entry name" value="CHORISMATE SYNTHASE PROTEIN"/>
    <property type="match status" value="1"/>
</dbReference>
<reference evidence="1 2" key="1">
    <citation type="journal article" date="2020" name="ISME J.">
        <title>Uncovering the hidden diversity of litter-decomposition mechanisms in mushroom-forming fungi.</title>
        <authorList>
            <person name="Floudas D."/>
            <person name="Bentzer J."/>
            <person name="Ahren D."/>
            <person name="Johansson T."/>
            <person name="Persson P."/>
            <person name="Tunlid A."/>
        </authorList>
    </citation>
    <scope>NUCLEOTIDE SEQUENCE [LARGE SCALE GENOMIC DNA]</scope>
    <source>
        <strain evidence="1 2">CBS 661.87</strain>
    </source>
</reference>
<dbReference type="AlphaFoldDB" id="A0A8H5HI04"/>
<accession>A0A8H5HI04</accession>
<dbReference type="OrthoDB" id="4218123at2759"/>
<evidence type="ECO:0000313" key="1">
    <source>
        <dbReference type="EMBL" id="KAF5383280.1"/>
    </source>
</evidence>
<keyword evidence="2" id="KW-1185">Reference proteome</keyword>
<gene>
    <name evidence="1" type="ORF">D9615_005049</name>
</gene>
<name>A0A8H5HI04_9AGAR</name>
<evidence type="ECO:0000313" key="2">
    <source>
        <dbReference type="Proteomes" id="UP000565441"/>
    </source>
</evidence>
<sequence>MSTMLTFIATSLAIGLPWAYSMRRSPFSWSTVISSLLLVHSLSGLHTLLLRSPPNVFKTLQIALNTPTDAIRSLLLRHSDAPELNPEFEELLRRLASFDVRSLYPRFGHNVLATCTYCHSFEDFALYALPRPVMSYLREIAFLGLITTRRRKVAVTALLAMALLEFYVLATVEIKIPLRGSNEPVIWWHDILLDIRNAVFFILPLLVHFVPPFRIPFISRLADPPVVDPTPLLMQTHQTMAHLLPALHFLKYAHAATMRVPDLRARASAWWEDEARVGAWIREDGADAKEGEEGSGMSVRGVAKGLGFSFDEAGEGIEEGKLRTSAKNMTRVLIIDGLKPSDHWHRP</sequence>
<organism evidence="1 2">
    <name type="scientific">Tricholomella constricta</name>
    <dbReference type="NCBI Taxonomy" id="117010"/>
    <lineage>
        <taxon>Eukaryota</taxon>
        <taxon>Fungi</taxon>
        <taxon>Dikarya</taxon>
        <taxon>Basidiomycota</taxon>
        <taxon>Agaricomycotina</taxon>
        <taxon>Agaricomycetes</taxon>
        <taxon>Agaricomycetidae</taxon>
        <taxon>Agaricales</taxon>
        <taxon>Tricholomatineae</taxon>
        <taxon>Lyophyllaceae</taxon>
        <taxon>Tricholomella</taxon>
    </lineage>
</organism>
<comment type="caution">
    <text evidence="1">The sequence shown here is derived from an EMBL/GenBank/DDBJ whole genome shotgun (WGS) entry which is preliminary data.</text>
</comment>
<dbReference type="Proteomes" id="UP000565441">
    <property type="component" value="Unassembled WGS sequence"/>
</dbReference>
<protein>
    <submittedName>
        <fullName evidence="1">Uncharacterized protein</fullName>
    </submittedName>
</protein>